<dbReference type="Ensembl" id="ENSCSAVT00000011715.1">
    <property type="protein sequence ID" value="ENSCSAVP00000011581.1"/>
    <property type="gene ID" value="ENSCSAVG00000006792.1"/>
</dbReference>
<keyword evidence="7" id="KW-0333">Golgi apparatus</keyword>
<dbReference type="AlphaFoldDB" id="H2Z1W9"/>
<evidence type="ECO:0000256" key="8">
    <source>
        <dbReference type="ARBA" id="ARBA00023136"/>
    </source>
</evidence>
<dbReference type="Proteomes" id="UP000007875">
    <property type="component" value="Unassembled WGS sequence"/>
</dbReference>
<evidence type="ECO:0008006" key="12">
    <source>
        <dbReference type="Google" id="ProtNLM"/>
    </source>
</evidence>
<dbReference type="Gene3D" id="3.40.50.300">
    <property type="entry name" value="P-loop containing nucleotide triphosphate hydrolases"/>
    <property type="match status" value="1"/>
</dbReference>
<comment type="similarity">
    <text evidence="2">Belongs to the galactose-3-O-sulfotransferase family.</text>
</comment>
<dbReference type="GO" id="GO:0009247">
    <property type="term" value="P:glycolipid biosynthetic process"/>
    <property type="evidence" value="ECO:0007669"/>
    <property type="project" value="InterPro"/>
</dbReference>
<comment type="subcellular location">
    <subcellularLocation>
        <location evidence="1">Golgi apparatus membrane</location>
        <topology evidence="1">Single-pass type II membrane protein</topology>
    </subcellularLocation>
</comment>
<dbReference type="InterPro" id="IPR027417">
    <property type="entry name" value="P-loop_NTPase"/>
</dbReference>
<name>H2Z1W9_CIOSA</name>
<evidence type="ECO:0000256" key="3">
    <source>
        <dbReference type="ARBA" id="ARBA00022679"/>
    </source>
</evidence>
<dbReference type="PANTHER" id="PTHR14647">
    <property type="entry name" value="GALACTOSE-3-O-SULFOTRANSFERASE"/>
    <property type="match status" value="1"/>
</dbReference>
<keyword evidence="8" id="KW-0472">Membrane</keyword>
<dbReference type="eggNOG" id="ENOG502QTXT">
    <property type="taxonomic scope" value="Eukaryota"/>
</dbReference>
<evidence type="ECO:0000256" key="5">
    <source>
        <dbReference type="ARBA" id="ARBA00022968"/>
    </source>
</evidence>
<proteinExistence type="inferred from homology"/>
<evidence type="ECO:0000256" key="9">
    <source>
        <dbReference type="ARBA" id="ARBA00023180"/>
    </source>
</evidence>
<evidence type="ECO:0000313" key="11">
    <source>
        <dbReference type="Proteomes" id="UP000007875"/>
    </source>
</evidence>
<dbReference type="OMA" id="FYSPEAF"/>
<evidence type="ECO:0000256" key="6">
    <source>
        <dbReference type="ARBA" id="ARBA00022989"/>
    </source>
</evidence>
<dbReference type="SUPFAM" id="SSF52540">
    <property type="entry name" value="P-loop containing nucleoside triphosphate hydrolases"/>
    <property type="match status" value="1"/>
</dbReference>
<keyword evidence="11" id="KW-1185">Reference proteome</keyword>
<dbReference type="STRING" id="51511.ENSCSAVP00000011581"/>
<dbReference type="HOGENOM" id="CLU_040616_1_1_1"/>
<protein>
    <recommendedName>
        <fullName evidence="12">Galactosylceramide sulfotransferase</fullName>
    </recommendedName>
</protein>
<dbReference type="GeneTree" id="ENSGT00950000182923"/>
<reference evidence="10" key="2">
    <citation type="submission" date="2025-08" db="UniProtKB">
        <authorList>
            <consortium name="Ensembl"/>
        </authorList>
    </citation>
    <scope>IDENTIFICATION</scope>
</reference>
<keyword evidence="4" id="KW-0812">Transmembrane</keyword>
<keyword evidence="6" id="KW-1133">Transmembrane helix</keyword>
<evidence type="ECO:0000313" key="10">
    <source>
        <dbReference type="Ensembl" id="ENSCSAVP00000011581.1"/>
    </source>
</evidence>
<dbReference type="GO" id="GO:0001733">
    <property type="term" value="F:galactosylceramide sulfotransferase activity"/>
    <property type="evidence" value="ECO:0007669"/>
    <property type="project" value="InterPro"/>
</dbReference>
<organism evidence="10 11">
    <name type="scientific">Ciona savignyi</name>
    <name type="common">Pacific transparent sea squirt</name>
    <dbReference type="NCBI Taxonomy" id="51511"/>
    <lineage>
        <taxon>Eukaryota</taxon>
        <taxon>Metazoa</taxon>
        <taxon>Chordata</taxon>
        <taxon>Tunicata</taxon>
        <taxon>Ascidiacea</taxon>
        <taxon>Phlebobranchia</taxon>
        <taxon>Cionidae</taxon>
        <taxon>Ciona</taxon>
    </lineage>
</organism>
<evidence type="ECO:0000256" key="4">
    <source>
        <dbReference type="ARBA" id="ARBA00022692"/>
    </source>
</evidence>
<evidence type="ECO:0000256" key="1">
    <source>
        <dbReference type="ARBA" id="ARBA00004323"/>
    </source>
</evidence>
<sequence length="290" mass="34521">TCEPQKKIMFMKTHKTAGTSVMNIIERFAWRNNLTIALPNGGNADQFNYPNMFDAKRMVYPLLPWEREFDVICHHMRFNMKETNKTLPRNTTKYVTMLREPGKLFESIFDYYYELVDIFHAVPSSSHDHLSQWLDKAPTLFKRRGYWFMGKNMAFYDLGFQNERESEEYLKSAVEKMERDFDLVMITDHFLESLILLKDLMCWDTVDLISLKLNARKTSSKDQEPELREKIRNWNKADTYLFDHFNATLWRKVDAFGRQKMAQEIAELKQMNSEFFRECVNVTGFVDANN</sequence>
<keyword evidence="5" id="KW-0735">Signal-anchor</keyword>
<evidence type="ECO:0000256" key="7">
    <source>
        <dbReference type="ARBA" id="ARBA00023034"/>
    </source>
</evidence>
<keyword evidence="3" id="KW-0808">Transferase</keyword>
<accession>H2Z1W9</accession>
<dbReference type="GO" id="GO:0000139">
    <property type="term" value="C:Golgi membrane"/>
    <property type="evidence" value="ECO:0007669"/>
    <property type="project" value="UniProtKB-SubCell"/>
</dbReference>
<dbReference type="InterPro" id="IPR009729">
    <property type="entry name" value="Gal-3-0_sulfotransfrase"/>
</dbReference>
<dbReference type="InParanoid" id="H2Z1W9"/>
<dbReference type="PANTHER" id="PTHR14647:SF87">
    <property type="entry name" value="PUTATIVE-RELATED"/>
    <property type="match status" value="1"/>
</dbReference>
<evidence type="ECO:0000256" key="2">
    <source>
        <dbReference type="ARBA" id="ARBA00008124"/>
    </source>
</evidence>
<reference evidence="10" key="3">
    <citation type="submission" date="2025-09" db="UniProtKB">
        <authorList>
            <consortium name="Ensembl"/>
        </authorList>
    </citation>
    <scope>IDENTIFICATION</scope>
</reference>
<dbReference type="Pfam" id="PF06990">
    <property type="entry name" value="Gal-3-0_sulfotr"/>
    <property type="match status" value="1"/>
</dbReference>
<keyword evidence="9" id="KW-0325">Glycoprotein</keyword>
<reference evidence="11" key="1">
    <citation type="submission" date="2003-08" db="EMBL/GenBank/DDBJ databases">
        <authorList>
            <person name="Birren B."/>
            <person name="Nusbaum C."/>
            <person name="Abebe A."/>
            <person name="Abouelleil A."/>
            <person name="Adekoya E."/>
            <person name="Ait-zahra M."/>
            <person name="Allen N."/>
            <person name="Allen T."/>
            <person name="An P."/>
            <person name="Anderson M."/>
            <person name="Anderson S."/>
            <person name="Arachchi H."/>
            <person name="Armbruster J."/>
            <person name="Bachantsang P."/>
            <person name="Baldwin J."/>
            <person name="Barry A."/>
            <person name="Bayul T."/>
            <person name="Blitshsteyn B."/>
            <person name="Bloom T."/>
            <person name="Blye J."/>
            <person name="Boguslavskiy L."/>
            <person name="Borowsky M."/>
            <person name="Boukhgalter B."/>
            <person name="Brunache A."/>
            <person name="Butler J."/>
            <person name="Calixte N."/>
            <person name="Calvo S."/>
            <person name="Camarata J."/>
            <person name="Campo K."/>
            <person name="Chang J."/>
            <person name="Cheshatsang Y."/>
            <person name="Citroen M."/>
            <person name="Collymore A."/>
            <person name="Considine T."/>
            <person name="Cook A."/>
            <person name="Cooke P."/>
            <person name="Corum B."/>
            <person name="Cuomo C."/>
            <person name="David R."/>
            <person name="Dawoe T."/>
            <person name="Degray S."/>
            <person name="Dodge S."/>
            <person name="Dooley K."/>
            <person name="Dorje P."/>
            <person name="Dorjee K."/>
            <person name="Dorris L."/>
            <person name="Duffey N."/>
            <person name="Dupes A."/>
            <person name="Elkins T."/>
            <person name="Engels R."/>
            <person name="Erickson J."/>
            <person name="Farina A."/>
            <person name="Faro S."/>
            <person name="Ferreira P."/>
            <person name="Fischer H."/>
            <person name="Fitzgerald M."/>
            <person name="Foley K."/>
            <person name="Gage D."/>
            <person name="Galagan J."/>
            <person name="Gearin G."/>
            <person name="Gnerre S."/>
            <person name="Gnirke A."/>
            <person name="Goyette A."/>
            <person name="Graham J."/>
            <person name="Grandbois E."/>
            <person name="Gyaltsen K."/>
            <person name="Hafez N."/>
            <person name="Hagopian D."/>
            <person name="Hagos B."/>
            <person name="Hall J."/>
            <person name="Hatcher B."/>
            <person name="Heller A."/>
            <person name="Higgins H."/>
            <person name="Honan T."/>
            <person name="Horn A."/>
            <person name="Houde N."/>
            <person name="Hughes L."/>
            <person name="Hulme W."/>
            <person name="Husby E."/>
            <person name="Iliev I."/>
            <person name="Jaffe D."/>
            <person name="Jones C."/>
            <person name="Kamal M."/>
            <person name="Kamat A."/>
            <person name="Kamvysselis M."/>
            <person name="Karlsson E."/>
            <person name="Kells C."/>
            <person name="Kieu A."/>
            <person name="Kisner P."/>
            <person name="Kodira C."/>
            <person name="Kulbokas E."/>
            <person name="Labutti K."/>
            <person name="Lama D."/>
            <person name="Landers T."/>
            <person name="Leger J."/>
            <person name="Levine S."/>
            <person name="Lewis D."/>
            <person name="Lewis T."/>
            <person name="Lindblad-toh K."/>
            <person name="Liu X."/>
            <person name="Lokyitsang T."/>
            <person name="Lokyitsang Y."/>
            <person name="Lucien O."/>
            <person name="Lui A."/>
            <person name="Ma L.J."/>
            <person name="Mabbitt R."/>
            <person name="Macdonald J."/>
            <person name="Maclean C."/>
            <person name="Major J."/>
            <person name="Manning J."/>
            <person name="Marabella R."/>
            <person name="Maru K."/>
            <person name="Matthews C."/>
            <person name="Mauceli E."/>
            <person name="Mccarthy M."/>
            <person name="Mcdonough S."/>
            <person name="Mcghee T."/>
            <person name="Meldrim J."/>
            <person name="Meneus L."/>
            <person name="Mesirov J."/>
            <person name="Mihalev A."/>
            <person name="Mihova T."/>
            <person name="Mikkelsen T."/>
            <person name="Mlenga V."/>
            <person name="Moru K."/>
            <person name="Mozes J."/>
            <person name="Mulrain L."/>
            <person name="Munson G."/>
            <person name="Naylor J."/>
            <person name="Newes C."/>
            <person name="Nguyen C."/>
            <person name="Nguyen N."/>
            <person name="Nguyen T."/>
            <person name="Nicol R."/>
            <person name="Nielsen C."/>
            <person name="Nizzari M."/>
            <person name="Norbu C."/>
            <person name="Norbu N."/>
            <person name="O'donnell P."/>
            <person name="Okoawo O."/>
            <person name="O'leary S."/>
            <person name="Omotosho B."/>
            <person name="O'neill K."/>
            <person name="Osman S."/>
            <person name="Parker S."/>
            <person name="Perrin D."/>
            <person name="Phunkhang P."/>
            <person name="Piqani B."/>
            <person name="Purcell S."/>
            <person name="Rachupka T."/>
            <person name="Ramasamy U."/>
            <person name="Rameau R."/>
            <person name="Ray V."/>
            <person name="Raymond C."/>
            <person name="Retta R."/>
            <person name="Richardson S."/>
            <person name="Rise C."/>
            <person name="Rodriguez J."/>
            <person name="Rogers J."/>
            <person name="Rogov P."/>
            <person name="Rutman M."/>
            <person name="Schupbach R."/>
            <person name="Seaman C."/>
            <person name="Settipalli S."/>
            <person name="Sharpe T."/>
            <person name="Sheridan J."/>
            <person name="Sherpa N."/>
            <person name="Shi J."/>
            <person name="Smirnov S."/>
            <person name="Smith C."/>
            <person name="Sougnez C."/>
            <person name="Spencer B."/>
            <person name="Stalker J."/>
            <person name="Stange-thomann N."/>
            <person name="Stavropoulos S."/>
            <person name="Stetson K."/>
            <person name="Stone C."/>
            <person name="Stone S."/>
            <person name="Stubbs M."/>
            <person name="Talamas J."/>
            <person name="Tchuinga P."/>
            <person name="Tenzing P."/>
            <person name="Tesfaye S."/>
            <person name="Theodore J."/>
            <person name="Thoulutsang Y."/>
            <person name="Topham K."/>
            <person name="Towey S."/>
            <person name="Tsamla T."/>
            <person name="Tsomo N."/>
            <person name="Vallee D."/>
            <person name="Vassiliev H."/>
            <person name="Venkataraman V."/>
            <person name="Vinson J."/>
            <person name="Vo A."/>
            <person name="Wade C."/>
            <person name="Wang S."/>
            <person name="Wangchuk T."/>
            <person name="Wangdi T."/>
            <person name="Whittaker C."/>
            <person name="Wilkinson J."/>
            <person name="Wu Y."/>
            <person name="Wyman D."/>
            <person name="Yadav S."/>
            <person name="Yang S."/>
            <person name="Yang X."/>
            <person name="Yeager S."/>
            <person name="Yee E."/>
            <person name="Young G."/>
            <person name="Zainoun J."/>
            <person name="Zembeck L."/>
            <person name="Zimmer A."/>
            <person name="Zody M."/>
            <person name="Lander E."/>
        </authorList>
    </citation>
    <scope>NUCLEOTIDE SEQUENCE [LARGE SCALE GENOMIC DNA]</scope>
</reference>